<evidence type="ECO:0000313" key="3">
    <source>
        <dbReference type="Proteomes" id="UP001500575"/>
    </source>
</evidence>
<gene>
    <name evidence="2" type="ORF">GCM10009843_25190</name>
</gene>
<keyword evidence="1" id="KW-0812">Transmembrane</keyword>
<accession>A0ABP5K4Q6</accession>
<evidence type="ECO:0000313" key="2">
    <source>
        <dbReference type="EMBL" id="GAA2126594.1"/>
    </source>
</evidence>
<feature type="transmembrane region" description="Helical" evidence="1">
    <location>
        <begin position="40"/>
        <end position="60"/>
    </location>
</feature>
<name>A0ABP5K4Q6_9ACTN</name>
<organism evidence="2 3">
    <name type="scientific">Nocardioides bigeumensis</name>
    <dbReference type="NCBI Taxonomy" id="433657"/>
    <lineage>
        <taxon>Bacteria</taxon>
        <taxon>Bacillati</taxon>
        <taxon>Actinomycetota</taxon>
        <taxon>Actinomycetes</taxon>
        <taxon>Propionibacteriales</taxon>
        <taxon>Nocardioidaceae</taxon>
        <taxon>Nocardioides</taxon>
    </lineage>
</organism>
<dbReference type="EMBL" id="BAAAQQ010000012">
    <property type="protein sequence ID" value="GAA2126594.1"/>
    <property type="molecule type" value="Genomic_DNA"/>
</dbReference>
<dbReference type="Proteomes" id="UP001500575">
    <property type="component" value="Unassembled WGS sequence"/>
</dbReference>
<keyword evidence="1" id="KW-1133">Transmembrane helix</keyword>
<dbReference type="RefSeq" id="WP_344304103.1">
    <property type="nucleotide sequence ID" value="NZ_BAAAQQ010000012.1"/>
</dbReference>
<keyword evidence="1" id="KW-0472">Membrane</keyword>
<feature type="transmembrane region" description="Helical" evidence="1">
    <location>
        <begin position="7"/>
        <end position="28"/>
    </location>
</feature>
<sequence>MNAGRSIAVVVGLVLVLAGGLFTLQGLGYVGGSVMTDETFWAIVGPIIAGFGVALVFVGVRGGGPD</sequence>
<evidence type="ECO:0000256" key="1">
    <source>
        <dbReference type="SAM" id="Phobius"/>
    </source>
</evidence>
<proteinExistence type="predicted"/>
<protein>
    <recommendedName>
        <fullName evidence="4">Integral membrane protein</fullName>
    </recommendedName>
</protein>
<reference evidence="3" key="1">
    <citation type="journal article" date="2019" name="Int. J. Syst. Evol. Microbiol.">
        <title>The Global Catalogue of Microorganisms (GCM) 10K type strain sequencing project: providing services to taxonomists for standard genome sequencing and annotation.</title>
        <authorList>
            <consortium name="The Broad Institute Genomics Platform"/>
            <consortium name="The Broad Institute Genome Sequencing Center for Infectious Disease"/>
            <person name="Wu L."/>
            <person name="Ma J."/>
        </authorList>
    </citation>
    <scope>NUCLEOTIDE SEQUENCE [LARGE SCALE GENOMIC DNA]</scope>
    <source>
        <strain evidence="3">JCM 16021</strain>
    </source>
</reference>
<keyword evidence="3" id="KW-1185">Reference proteome</keyword>
<comment type="caution">
    <text evidence="2">The sequence shown here is derived from an EMBL/GenBank/DDBJ whole genome shotgun (WGS) entry which is preliminary data.</text>
</comment>
<evidence type="ECO:0008006" key="4">
    <source>
        <dbReference type="Google" id="ProtNLM"/>
    </source>
</evidence>